<dbReference type="Proteomes" id="UP000479710">
    <property type="component" value="Unassembled WGS sequence"/>
</dbReference>
<proteinExistence type="predicted"/>
<evidence type="ECO:0000313" key="2">
    <source>
        <dbReference type="Proteomes" id="UP000479710"/>
    </source>
</evidence>
<dbReference type="AlphaFoldDB" id="A0A6G1CLN9"/>
<reference evidence="1 2" key="1">
    <citation type="submission" date="2019-11" db="EMBL/GenBank/DDBJ databases">
        <title>Whole genome sequence of Oryza granulata.</title>
        <authorList>
            <person name="Li W."/>
        </authorList>
    </citation>
    <scope>NUCLEOTIDE SEQUENCE [LARGE SCALE GENOMIC DNA]</scope>
    <source>
        <strain evidence="2">cv. Menghai</strain>
        <tissue evidence="1">Leaf</tissue>
    </source>
</reference>
<evidence type="ECO:0000313" key="1">
    <source>
        <dbReference type="EMBL" id="KAF0901358.1"/>
    </source>
</evidence>
<sequence length="168" mass="17713">MTHFCSTDLCLIAIAASSRLPSSTTAESRSTATKDISIGLLYRSRRGSGTAATGSASCTASTAAPLLSPSGVLQPLLLAVASLGSLDTTLRQFQLLQHLLNAINSNNNVTAGLMVNLAATNAMANPTNNFANFQEHISMLVHVDYEPDYLRDVPSFAEGGELNFLPNQ</sequence>
<organism evidence="1 2">
    <name type="scientific">Oryza meyeriana var. granulata</name>
    <dbReference type="NCBI Taxonomy" id="110450"/>
    <lineage>
        <taxon>Eukaryota</taxon>
        <taxon>Viridiplantae</taxon>
        <taxon>Streptophyta</taxon>
        <taxon>Embryophyta</taxon>
        <taxon>Tracheophyta</taxon>
        <taxon>Spermatophyta</taxon>
        <taxon>Magnoliopsida</taxon>
        <taxon>Liliopsida</taxon>
        <taxon>Poales</taxon>
        <taxon>Poaceae</taxon>
        <taxon>BOP clade</taxon>
        <taxon>Oryzoideae</taxon>
        <taxon>Oryzeae</taxon>
        <taxon>Oryzinae</taxon>
        <taxon>Oryza</taxon>
        <taxon>Oryza meyeriana</taxon>
    </lineage>
</organism>
<name>A0A6G1CLN9_9ORYZ</name>
<protein>
    <submittedName>
        <fullName evidence="1">Uncharacterized protein</fullName>
    </submittedName>
</protein>
<comment type="caution">
    <text evidence="1">The sequence shown here is derived from an EMBL/GenBank/DDBJ whole genome shotgun (WGS) entry which is preliminary data.</text>
</comment>
<dbReference type="EMBL" id="SPHZ02000008">
    <property type="protein sequence ID" value="KAF0901358.1"/>
    <property type="molecule type" value="Genomic_DNA"/>
</dbReference>
<gene>
    <name evidence="1" type="ORF">E2562_000241</name>
</gene>
<accession>A0A6G1CLN9</accession>
<keyword evidence="2" id="KW-1185">Reference proteome</keyword>